<evidence type="ECO:0000256" key="1">
    <source>
        <dbReference type="SAM" id="MobiDB-lite"/>
    </source>
</evidence>
<feature type="region of interest" description="Disordered" evidence="1">
    <location>
        <begin position="164"/>
        <end position="216"/>
    </location>
</feature>
<evidence type="ECO:0000256" key="2">
    <source>
        <dbReference type="SAM" id="Phobius"/>
    </source>
</evidence>
<keyword evidence="2" id="KW-0472">Membrane</keyword>
<keyword evidence="4" id="KW-1185">Reference proteome</keyword>
<reference evidence="4" key="1">
    <citation type="submission" date="2016-10" db="EMBL/GenBank/DDBJ databases">
        <authorList>
            <person name="Varghese N."/>
            <person name="Submissions S."/>
        </authorList>
    </citation>
    <scope>NUCLEOTIDE SEQUENCE [LARGE SCALE GENOMIC DNA]</scope>
    <source>
        <strain evidence="4">CDM_6</strain>
    </source>
</reference>
<dbReference type="RefSeq" id="WP_092935300.1">
    <property type="nucleotide sequence ID" value="NZ_FOIC01000032.1"/>
</dbReference>
<gene>
    <name evidence="3" type="ORF">SAMN04488694_13225</name>
</gene>
<dbReference type="OrthoDB" id="206389at2157"/>
<feature type="transmembrane region" description="Helical" evidence="2">
    <location>
        <begin position="12"/>
        <end position="32"/>
    </location>
</feature>
<feature type="compositionally biased region" description="Basic and acidic residues" evidence="1">
    <location>
        <begin position="164"/>
        <end position="202"/>
    </location>
</feature>
<protein>
    <submittedName>
        <fullName evidence="3">Uncharacterized protein</fullName>
    </submittedName>
</protein>
<organism evidence="3 4">
    <name type="scientific">Natrinema hispanicum</name>
    <dbReference type="NCBI Taxonomy" id="392421"/>
    <lineage>
        <taxon>Archaea</taxon>
        <taxon>Methanobacteriati</taxon>
        <taxon>Methanobacteriota</taxon>
        <taxon>Stenosarchaea group</taxon>
        <taxon>Halobacteria</taxon>
        <taxon>Halobacteriales</taxon>
        <taxon>Natrialbaceae</taxon>
        <taxon>Natrinema</taxon>
    </lineage>
</organism>
<proteinExistence type="predicted"/>
<dbReference type="InterPro" id="IPR058927">
    <property type="entry name" value="OB_2TM"/>
</dbReference>
<dbReference type="EMBL" id="FOIC01000032">
    <property type="protein sequence ID" value="SEU05088.1"/>
    <property type="molecule type" value="Genomic_DNA"/>
</dbReference>
<evidence type="ECO:0000313" key="3">
    <source>
        <dbReference type="EMBL" id="SEU05088.1"/>
    </source>
</evidence>
<accession>A0A1I0J7B6</accession>
<dbReference type="AlphaFoldDB" id="A0A1I0J7B6"/>
<dbReference type="Pfam" id="PF26045">
    <property type="entry name" value="OB_2TM_halo"/>
    <property type="match status" value="1"/>
</dbReference>
<keyword evidence="2" id="KW-1133">Transmembrane helix</keyword>
<keyword evidence="2" id="KW-0812">Transmembrane</keyword>
<dbReference type="Proteomes" id="UP000199320">
    <property type="component" value="Unassembled WGS sequence"/>
</dbReference>
<evidence type="ECO:0000313" key="4">
    <source>
        <dbReference type="Proteomes" id="UP000199320"/>
    </source>
</evidence>
<name>A0A1I0J7B6_9EURY</name>
<feature type="transmembrane region" description="Helical" evidence="2">
    <location>
        <begin position="131"/>
        <end position="148"/>
    </location>
</feature>
<sequence>MSEPYGHRSRVLAGVVLVGLLIACLVWAGATIGDLTETEYPDQADVRSEPAAYVGDQVVLGGTVVATDPVVIATRASGYGRFTLEDADARLKTGGAPLERGDRVTAFGTLTAESTLAVERALTRDPAETRYMLVVSALGGLLVVGRFVRHWRVDRTALAFVPRERSRGGHPDDGPERRGARAREGRADHSATTDDPRTGTHRDQRKRTRGGGEPRA</sequence>